<keyword evidence="2" id="KW-1185">Reference proteome</keyword>
<organism evidence="1 2">
    <name type="scientific">Panacibacter microcysteis</name>
    <dbReference type="NCBI Taxonomy" id="2793269"/>
    <lineage>
        <taxon>Bacteria</taxon>
        <taxon>Pseudomonadati</taxon>
        <taxon>Bacteroidota</taxon>
        <taxon>Chitinophagia</taxon>
        <taxon>Chitinophagales</taxon>
        <taxon>Chitinophagaceae</taxon>
        <taxon>Panacibacter</taxon>
    </lineage>
</organism>
<dbReference type="PROSITE" id="PS51257">
    <property type="entry name" value="PROKAR_LIPOPROTEIN"/>
    <property type="match status" value="1"/>
</dbReference>
<name>A0A931MCZ9_9BACT</name>
<dbReference type="RefSeq" id="WP_196992502.1">
    <property type="nucleotide sequence ID" value="NZ_JADWYR010000003.1"/>
</dbReference>
<dbReference type="EMBL" id="JADWYR010000003">
    <property type="protein sequence ID" value="MBG9378396.1"/>
    <property type="molecule type" value="Genomic_DNA"/>
</dbReference>
<gene>
    <name evidence="1" type="ORF">I5907_19315</name>
</gene>
<dbReference type="Proteomes" id="UP000628448">
    <property type="component" value="Unassembled WGS sequence"/>
</dbReference>
<evidence type="ECO:0000313" key="1">
    <source>
        <dbReference type="EMBL" id="MBG9378396.1"/>
    </source>
</evidence>
<sequence length="177" mass="19800">MRPSLLLVTWTILVCSCSDTGQEKVESADTLKTDLSNTKSLDTTSKVDSNNTNKATLTLDTLPNISLGKMTLVSSGQMSPYTTIKIDGCDFDLVTNDSDTTYLATNDKKFQTPEGYKVGTRFTELPIEIQTELTKEPDWGYYFKLLSGWTLGFCEGNSCTDKYPENGSKVKWIFKRR</sequence>
<accession>A0A931MCZ9</accession>
<proteinExistence type="predicted"/>
<dbReference type="AlphaFoldDB" id="A0A931MCZ9"/>
<evidence type="ECO:0000313" key="2">
    <source>
        <dbReference type="Proteomes" id="UP000628448"/>
    </source>
</evidence>
<comment type="caution">
    <text evidence="1">The sequence shown here is derived from an EMBL/GenBank/DDBJ whole genome shotgun (WGS) entry which is preliminary data.</text>
</comment>
<reference evidence="1" key="1">
    <citation type="submission" date="2020-11" db="EMBL/GenBank/DDBJ databases">
        <title>Bacterial whole genome sequence for Panacibacter sp. DH6.</title>
        <authorList>
            <person name="Le V."/>
            <person name="Ko S."/>
            <person name="Ahn C.-Y."/>
            <person name="Oh H.-M."/>
        </authorList>
    </citation>
    <scope>NUCLEOTIDE SEQUENCE</scope>
    <source>
        <strain evidence="1">DH6</strain>
    </source>
</reference>
<protein>
    <recommendedName>
        <fullName evidence="3">DUF4430 domain-containing protein</fullName>
    </recommendedName>
</protein>
<evidence type="ECO:0008006" key="3">
    <source>
        <dbReference type="Google" id="ProtNLM"/>
    </source>
</evidence>